<evidence type="ECO:0000256" key="4">
    <source>
        <dbReference type="ARBA" id="ARBA00016452"/>
    </source>
</evidence>
<comment type="subcellular location">
    <subcellularLocation>
        <location evidence="2">Cell inner membrane</location>
        <topology evidence="2">Multi-pass membrane protein</topology>
    </subcellularLocation>
</comment>
<dbReference type="Pfam" id="PF03379">
    <property type="entry name" value="CcmB"/>
    <property type="match status" value="1"/>
</dbReference>
<organism evidence="13 14">
    <name type="scientific">Metallumcola ferriviriculae</name>
    <dbReference type="NCBI Taxonomy" id="3039180"/>
    <lineage>
        <taxon>Bacteria</taxon>
        <taxon>Bacillati</taxon>
        <taxon>Bacillota</taxon>
        <taxon>Clostridia</taxon>
        <taxon>Neomoorellales</taxon>
        <taxon>Desulfitibacteraceae</taxon>
        <taxon>Metallumcola</taxon>
    </lineage>
</organism>
<feature type="transmembrane region" description="Helical" evidence="12">
    <location>
        <begin position="164"/>
        <end position="191"/>
    </location>
</feature>
<dbReference type="PIRSF" id="PIRSF002764">
    <property type="entry name" value="CcmB"/>
    <property type="match status" value="1"/>
</dbReference>
<feature type="transmembrane region" description="Helical" evidence="12">
    <location>
        <begin position="95"/>
        <end position="122"/>
    </location>
</feature>
<keyword evidence="6" id="KW-1003">Cell membrane</keyword>
<dbReference type="Proteomes" id="UP001329915">
    <property type="component" value="Chromosome"/>
</dbReference>
<evidence type="ECO:0000256" key="12">
    <source>
        <dbReference type="SAM" id="Phobius"/>
    </source>
</evidence>
<feature type="transmembrane region" description="Helical" evidence="12">
    <location>
        <begin position="203"/>
        <end position="223"/>
    </location>
</feature>
<dbReference type="InterPro" id="IPR003544">
    <property type="entry name" value="Cyt_c_biogenesis_CcmB"/>
</dbReference>
<evidence type="ECO:0000313" key="13">
    <source>
        <dbReference type="EMBL" id="WRO20705.1"/>
    </source>
</evidence>
<keyword evidence="5" id="KW-0813">Transport</keyword>
<evidence type="ECO:0000256" key="6">
    <source>
        <dbReference type="ARBA" id="ARBA00022475"/>
    </source>
</evidence>
<keyword evidence="7" id="KW-0997">Cell inner membrane</keyword>
<evidence type="ECO:0000256" key="7">
    <source>
        <dbReference type="ARBA" id="ARBA00022519"/>
    </source>
</evidence>
<dbReference type="InterPro" id="IPR026031">
    <property type="entry name" value="Cyt_c_CcmB_bac"/>
</dbReference>
<keyword evidence="10 12" id="KW-1133">Transmembrane helix</keyword>
<dbReference type="PANTHER" id="PTHR30070">
    <property type="entry name" value="HEME EXPORTER PROTEIN B"/>
    <property type="match status" value="1"/>
</dbReference>
<feature type="transmembrane region" description="Helical" evidence="12">
    <location>
        <begin position="56"/>
        <end position="75"/>
    </location>
</feature>
<dbReference type="GO" id="GO:0015232">
    <property type="term" value="F:heme transmembrane transporter activity"/>
    <property type="evidence" value="ECO:0007669"/>
    <property type="project" value="InterPro"/>
</dbReference>
<proteinExistence type="inferred from homology"/>
<protein>
    <recommendedName>
        <fullName evidence="4">Heme exporter protein B</fullName>
    </recommendedName>
</protein>
<evidence type="ECO:0000256" key="10">
    <source>
        <dbReference type="ARBA" id="ARBA00022989"/>
    </source>
</evidence>
<dbReference type="EMBL" id="CP121694">
    <property type="protein sequence ID" value="WRO20705.1"/>
    <property type="molecule type" value="Genomic_DNA"/>
</dbReference>
<dbReference type="GO" id="GO:1903607">
    <property type="term" value="P:cytochrome c biosynthetic process"/>
    <property type="evidence" value="ECO:0007669"/>
    <property type="project" value="TreeGrafter"/>
</dbReference>
<evidence type="ECO:0000313" key="14">
    <source>
        <dbReference type="Proteomes" id="UP001329915"/>
    </source>
</evidence>
<evidence type="ECO:0000256" key="9">
    <source>
        <dbReference type="ARBA" id="ARBA00022748"/>
    </source>
</evidence>
<evidence type="ECO:0000256" key="8">
    <source>
        <dbReference type="ARBA" id="ARBA00022692"/>
    </source>
</evidence>
<feature type="transmembrane region" description="Helical" evidence="12">
    <location>
        <begin position="24"/>
        <end position="44"/>
    </location>
</feature>
<evidence type="ECO:0000256" key="3">
    <source>
        <dbReference type="ARBA" id="ARBA00010544"/>
    </source>
</evidence>
<dbReference type="GO" id="GO:0017004">
    <property type="term" value="P:cytochrome complex assembly"/>
    <property type="evidence" value="ECO:0007669"/>
    <property type="project" value="UniProtKB-KW"/>
</dbReference>
<dbReference type="PANTHER" id="PTHR30070:SF1">
    <property type="entry name" value="CYTOCHROME C BIOGENESIS B-RELATED"/>
    <property type="match status" value="1"/>
</dbReference>
<sequence length="225" mass="24905">MGFFAKVGNIVWKDLVTEFRTKEMLSAMLIFSVLVIVIFAFAFTPTRDLTSKVFPGIIWVAFTFSGILGLNRSFLNEKQNETLLGLMLAPVDRTAIYFGKVISNLAMMLIMEIISLPLFFVLFDYRFSGSLLQLLLVIFLGTLGFIAVGTFLAALAANTRTSEILLPIILFPILVPVIIAAVESTGLILAGHAFADFSGWVKLIGVYDVVFLVVPFILFDYVLEV</sequence>
<evidence type="ECO:0000256" key="1">
    <source>
        <dbReference type="ARBA" id="ARBA00002442"/>
    </source>
</evidence>
<comment type="function">
    <text evidence="1">Required for the export of heme to the periplasm for the biogenesis of c-type cytochromes.</text>
</comment>
<comment type="similarity">
    <text evidence="3">Belongs to the CcmB/CycW/HelB family.</text>
</comment>
<evidence type="ECO:0000256" key="2">
    <source>
        <dbReference type="ARBA" id="ARBA00004429"/>
    </source>
</evidence>
<keyword evidence="11 12" id="KW-0472">Membrane</keyword>
<evidence type="ECO:0000256" key="11">
    <source>
        <dbReference type="ARBA" id="ARBA00023136"/>
    </source>
</evidence>
<keyword evidence="9" id="KW-0201">Cytochrome c-type biogenesis</keyword>
<dbReference type="RefSeq" id="WP_366923591.1">
    <property type="nucleotide sequence ID" value="NZ_CP121694.1"/>
</dbReference>
<dbReference type="GO" id="GO:0005886">
    <property type="term" value="C:plasma membrane"/>
    <property type="evidence" value="ECO:0007669"/>
    <property type="project" value="UniProtKB-SubCell"/>
</dbReference>
<reference evidence="13 14" key="1">
    <citation type="submission" date="2023-04" db="EMBL/GenBank/DDBJ databases">
        <authorList>
            <person name="Hsu D."/>
        </authorList>
    </citation>
    <scope>NUCLEOTIDE SEQUENCE [LARGE SCALE GENOMIC DNA]</scope>
    <source>
        <strain evidence="13 14">MK1</strain>
    </source>
</reference>
<accession>A0AAU0UKI3</accession>
<feature type="transmembrane region" description="Helical" evidence="12">
    <location>
        <begin position="134"/>
        <end position="158"/>
    </location>
</feature>
<dbReference type="AlphaFoldDB" id="A0AAU0UKI3"/>
<keyword evidence="8 12" id="KW-0812">Transmembrane</keyword>
<dbReference type="KEGG" id="dbc:MFMK1_000494"/>
<keyword evidence="14" id="KW-1185">Reference proteome</keyword>
<gene>
    <name evidence="13" type="ORF">MFMK1_000494</name>
</gene>
<dbReference type="PRINTS" id="PR01414">
    <property type="entry name" value="CCMBBIOGNSIS"/>
</dbReference>
<evidence type="ECO:0000256" key="5">
    <source>
        <dbReference type="ARBA" id="ARBA00022448"/>
    </source>
</evidence>
<name>A0AAU0UKI3_9FIRM</name>